<dbReference type="RefSeq" id="WP_209700382.1">
    <property type="nucleotide sequence ID" value="NZ_JAGGLM010000001.1"/>
</dbReference>
<evidence type="ECO:0000313" key="2">
    <source>
        <dbReference type="Proteomes" id="UP001519307"/>
    </source>
</evidence>
<proteinExistence type="predicted"/>
<comment type="caution">
    <text evidence="1">The sequence shown here is derived from an EMBL/GenBank/DDBJ whole genome shotgun (WGS) entry which is preliminary data.</text>
</comment>
<dbReference type="Proteomes" id="UP001519307">
    <property type="component" value="Unassembled WGS sequence"/>
</dbReference>
<name>A0ABS4KPB8_9CLOT</name>
<dbReference type="InterPro" id="IPR011009">
    <property type="entry name" value="Kinase-like_dom_sf"/>
</dbReference>
<gene>
    <name evidence="1" type="ORF">J2Z42_000080</name>
</gene>
<accession>A0ABS4KPB8</accession>
<keyword evidence="2" id="KW-1185">Reference proteome</keyword>
<reference evidence="1 2" key="1">
    <citation type="submission" date="2021-03" db="EMBL/GenBank/DDBJ databases">
        <title>Genomic Encyclopedia of Type Strains, Phase IV (KMG-IV): sequencing the most valuable type-strain genomes for metagenomic binning, comparative biology and taxonomic classification.</title>
        <authorList>
            <person name="Goeker M."/>
        </authorList>
    </citation>
    <scope>NUCLEOTIDE SEQUENCE [LARGE SCALE GENOMIC DNA]</scope>
    <source>
        <strain evidence="1 2">DSM 28783</strain>
    </source>
</reference>
<protein>
    <recommendedName>
        <fullName evidence="3">Protein kinase</fullName>
    </recommendedName>
</protein>
<sequence>MNKNVGYYIQLDDRGEKLLRSGEFLGVGHNGIVYLLPHNRVIKIFKSKVVCASEYSILKKTSKSKHFPDIYFCGSHYIVRSYAKGERLDYYIKKNGLNHKICSNLIKLLKEFKKLKFTKLDIRCKDLYLDDNFYINVIDPKNNYSKRCIYPRHLMKGLNNLGVLGDFLNVIHSEYNEVYDDWSFRIERYLKRGIK</sequence>
<evidence type="ECO:0000313" key="1">
    <source>
        <dbReference type="EMBL" id="MBP2031415.1"/>
    </source>
</evidence>
<evidence type="ECO:0008006" key="3">
    <source>
        <dbReference type="Google" id="ProtNLM"/>
    </source>
</evidence>
<dbReference type="EMBL" id="JAGGLM010000001">
    <property type="protein sequence ID" value="MBP2031415.1"/>
    <property type="molecule type" value="Genomic_DNA"/>
</dbReference>
<organism evidence="1 2">
    <name type="scientific">Clostridium algifaecis</name>
    <dbReference type="NCBI Taxonomy" id="1472040"/>
    <lineage>
        <taxon>Bacteria</taxon>
        <taxon>Bacillati</taxon>
        <taxon>Bacillota</taxon>
        <taxon>Clostridia</taxon>
        <taxon>Eubacteriales</taxon>
        <taxon>Clostridiaceae</taxon>
        <taxon>Clostridium</taxon>
    </lineage>
</organism>
<dbReference type="SUPFAM" id="SSF56112">
    <property type="entry name" value="Protein kinase-like (PK-like)"/>
    <property type="match status" value="1"/>
</dbReference>